<reference evidence="1" key="1">
    <citation type="submission" date="2014-07" db="EMBL/GenBank/DDBJ databases">
        <authorList>
            <person name="Monot Marc"/>
        </authorList>
    </citation>
    <scope>NUCLEOTIDE SEQUENCE</scope>
    <source>
        <strain evidence="1">7032989</strain>
    </source>
</reference>
<gene>
    <name evidence="1" type="ORF">BN1095_6480002</name>
</gene>
<sequence>MGGLGFGVCKNAADAGAAVFRRQQNYVAMVQDGGKTQIVRTLYDQCAAGNLGCGLSD</sequence>
<proteinExistence type="predicted"/>
<name>A0A069B0S6_CLODI</name>
<dbReference type="EMBL" id="LK933347">
    <property type="protein sequence ID" value="CDT70561.1"/>
    <property type="molecule type" value="Genomic_DNA"/>
</dbReference>
<protein>
    <submittedName>
        <fullName evidence="1">Uncharacterized protein</fullName>
    </submittedName>
</protein>
<evidence type="ECO:0000313" key="1">
    <source>
        <dbReference type="EMBL" id="CDT70561.1"/>
    </source>
</evidence>
<organism evidence="1">
    <name type="scientific">Clostridioides difficile</name>
    <name type="common">Peptoclostridium difficile</name>
    <dbReference type="NCBI Taxonomy" id="1496"/>
    <lineage>
        <taxon>Bacteria</taxon>
        <taxon>Bacillati</taxon>
        <taxon>Bacillota</taxon>
        <taxon>Clostridia</taxon>
        <taxon>Peptostreptococcales</taxon>
        <taxon>Peptostreptococcaceae</taxon>
        <taxon>Clostridioides</taxon>
    </lineage>
</organism>
<accession>A0A069B0S6</accession>
<dbReference type="AlphaFoldDB" id="A0A069B0S6"/>